<dbReference type="STRING" id="2741.SAMN04489866_101278"/>
<dbReference type="Proteomes" id="UP000198995">
    <property type="component" value="Unassembled WGS sequence"/>
</dbReference>
<dbReference type="Gene3D" id="3.40.50.11440">
    <property type="match status" value="1"/>
</dbReference>
<keyword evidence="2" id="KW-1185">Reference proteome</keyword>
<dbReference type="AlphaFoldDB" id="A0A1G6SCF4"/>
<sequence length="431" mass="47833">MYKKNEKEKIKKLLENITIPETYQIKQKLKQEKIDNISEEINYQFYKNEFYSELISRIKDKRKIGIAVGSRGIANLDKIVKSLVDCLIQFKNIDVIIIPAMGSHGGATADGQKDILAEYGITEEKMGVPIIKNMDTVILTNVDGEAVYWDKMAASLDAVVLINRVKPHTSFRHNVESGLFKIASIGLGNQTGAAAIHKAGFKTLGDRIEKIGRYIFNQGNILFGVAILENAFDETQSIHFIFPENIPTVEPQLLKLAKKNIPQIPFENADVLIVNEIGKNYSGPGADPNVTGRFASGIHSTGFQTTSLAFLNLSYESHGNANGLGVADVVTQNLVSQMDLVAGYTNTLTSTLSENAKIPMIMPDEELAIKAAIKFSHQTNLEQLKLIRIKNTLELETMEISRALLREAAEKDNIEIITGPEKMLFKNRRGL</sequence>
<proteinExistence type="predicted"/>
<organism evidence="1 2">
    <name type="scientific">Peptococcus niger</name>
    <dbReference type="NCBI Taxonomy" id="2741"/>
    <lineage>
        <taxon>Bacteria</taxon>
        <taxon>Bacillati</taxon>
        <taxon>Bacillota</taxon>
        <taxon>Clostridia</taxon>
        <taxon>Eubacteriales</taxon>
        <taxon>Peptococcaceae</taxon>
        <taxon>Peptococcus</taxon>
    </lineage>
</organism>
<evidence type="ECO:0000313" key="2">
    <source>
        <dbReference type="Proteomes" id="UP000198995"/>
    </source>
</evidence>
<dbReference type="EMBL" id="FNAF01000001">
    <property type="protein sequence ID" value="SDD13886.1"/>
    <property type="molecule type" value="Genomic_DNA"/>
</dbReference>
<reference evidence="1 2" key="1">
    <citation type="submission" date="2016-10" db="EMBL/GenBank/DDBJ databases">
        <authorList>
            <person name="de Groot N.N."/>
        </authorList>
    </citation>
    <scope>NUCLEOTIDE SEQUENCE [LARGE SCALE GENOMIC DNA]</scope>
    <source>
        <strain evidence="1 2">DSM 20475</strain>
    </source>
</reference>
<accession>A0A1G6SCF4</accession>
<dbReference type="OrthoDB" id="9788398at2"/>
<evidence type="ECO:0000313" key="1">
    <source>
        <dbReference type="EMBL" id="SDD13886.1"/>
    </source>
</evidence>
<dbReference type="RefSeq" id="WP_091790955.1">
    <property type="nucleotide sequence ID" value="NZ_FNAF01000001.1"/>
</dbReference>
<gene>
    <name evidence="1" type="ORF">SAMN04489866_101278</name>
</gene>
<protein>
    <submittedName>
        <fullName evidence="1">Uncharacterized protein</fullName>
    </submittedName>
</protein>
<name>A0A1G6SCF4_PEPNI</name>